<dbReference type="KEGG" id="sxn:IAG42_12775"/>
<dbReference type="AlphaFoldDB" id="A0A7H1BK88"/>
<keyword evidence="3" id="KW-1185">Reference proteome</keyword>
<organism evidence="2 3">
    <name type="scientific">Streptomyces xanthii</name>
    <dbReference type="NCBI Taxonomy" id="2768069"/>
    <lineage>
        <taxon>Bacteria</taxon>
        <taxon>Bacillati</taxon>
        <taxon>Actinomycetota</taxon>
        <taxon>Actinomycetes</taxon>
        <taxon>Kitasatosporales</taxon>
        <taxon>Streptomycetaceae</taxon>
        <taxon>Streptomyces</taxon>
    </lineage>
</organism>
<dbReference type="RefSeq" id="WP_188341798.1">
    <property type="nucleotide sequence ID" value="NZ_CP061281.1"/>
</dbReference>
<dbReference type="EMBL" id="CP061281">
    <property type="protein sequence ID" value="QNS09143.1"/>
    <property type="molecule type" value="Genomic_DNA"/>
</dbReference>
<dbReference type="Proteomes" id="UP000516428">
    <property type="component" value="Chromosome"/>
</dbReference>
<feature type="region of interest" description="Disordered" evidence="1">
    <location>
        <begin position="15"/>
        <end position="64"/>
    </location>
</feature>
<sequence length="151" mass="16268">MAWDEWEELKAAAAERHRNGQAGPAAPPAQMRLNQLAPDGGGGGRPDIDIKTKGVHGAANDTETLSRNAMTRLNHSLDGSDDVYAYHMFNGWTSSVQLKVCALNWEEHMVSLAKQLGDLSAKLRDSANGFDGADAEAERRLNAAVRDLGKA</sequence>
<evidence type="ECO:0000313" key="3">
    <source>
        <dbReference type="Proteomes" id="UP000516428"/>
    </source>
</evidence>
<name>A0A7H1BK88_9ACTN</name>
<protein>
    <recommendedName>
        <fullName evidence="4">AG1 protein</fullName>
    </recommendedName>
</protein>
<accession>A0A7H1BK88</accession>
<evidence type="ECO:0008006" key="4">
    <source>
        <dbReference type="Google" id="ProtNLM"/>
    </source>
</evidence>
<proteinExistence type="predicted"/>
<reference evidence="2 3" key="1">
    <citation type="submission" date="2020-09" db="EMBL/GenBank/DDBJ databases">
        <title>A novel species.</title>
        <authorList>
            <person name="Gao J."/>
        </authorList>
    </citation>
    <scope>NUCLEOTIDE SEQUENCE [LARGE SCALE GENOMIC DNA]</scope>
    <source>
        <strain evidence="2 3">CRXT-Y-14</strain>
    </source>
</reference>
<feature type="compositionally biased region" description="Low complexity" evidence="1">
    <location>
        <begin position="20"/>
        <end position="30"/>
    </location>
</feature>
<evidence type="ECO:0000313" key="2">
    <source>
        <dbReference type="EMBL" id="QNS09143.1"/>
    </source>
</evidence>
<evidence type="ECO:0000256" key="1">
    <source>
        <dbReference type="SAM" id="MobiDB-lite"/>
    </source>
</evidence>
<gene>
    <name evidence="2" type="ORF">IAG42_12775</name>
</gene>